<dbReference type="AlphaFoldDB" id="X1PCK5"/>
<comment type="caution">
    <text evidence="1">The sequence shown here is derived from an EMBL/GenBank/DDBJ whole genome shotgun (WGS) entry which is preliminary data.</text>
</comment>
<dbReference type="Gene3D" id="3.40.190.10">
    <property type="entry name" value="Periplasmic binding protein-like II"/>
    <property type="match status" value="2"/>
</dbReference>
<dbReference type="Pfam" id="PF13416">
    <property type="entry name" value="SBP_bac_8"/>
    <property type="match status" value="1"/>
</dbReference>
<dbReference type="EMBL" id="BARV01021878">
    <property type="protein sequence ID" value="GAI28639.1"/>
    <property type="molecule type" value="Genomic_DNA"/>
</dbReference>
<feature type="non-terminal residue" evidence="1">
    <location>
        <position position="1"/>
    </location>
</feature>
<protein>
    <recommendedName>
        <fullName evidence="2">ABC transporter substrate-binding protein</fullName>
    </recommendedName>
</protein>
<proteinExistence type="predicted"/>
<evidence type="ECO:0000313" key="1">
    <source>
        <dbReference type="EMBL" id="GAI28639.1"/>
    </source>
</evidence>
<feature type="non-terminal residue" evidence="1">
    <location>
        <position position="271"/>
    </location>
</feature>
<sequence>YNKEIFDEAGIEYVNENSNWKEYIAAAKKLTEYDAQGNVDVAGISLRKTGHEEGMYSKFTSFLYSSAESGGDVPNLISEDLEKVAIGDSPAAQEAMQLYYDILFTWKLDSVDVQGDAAGFANGRCAMFNRGTWVPGFIAKNAPDLKYGSTNIAKNKRSATVGSIYPFLVTKATKDKEATWKFIKWATEDPQYLQWAIEAGEYPMTRNVALNPRWSEDPIYQTFLKQPYVHMTPELGPIYQIRSVVGRYIEQVCYGKLLPNQALLEAQKEAQ</sequence>
<gene>
    <name evidence="1" type="ORF">S06H3_36159</name>
</gene>
<dbReference type="InterPro" id="IPR006059">
    <property type="entry name" value="SBP"/>
</dbReference>
<dbReference type="SUPFAM" id="SSF53850">
    <property type="entry name" value="Periplasmic binding protein-like II"/>
    <property type="match status" value="1"/>
</dbReference>
<organism evidence="1">
    <name type="scientific">marine sediment metagenome</name>
    <dbReference type="NCBI Taxonomy" id="412755"/>
    <lineage>
        <taxon>unclassified sequences</taxon>
        <taxon>metagenomes</taxon>
        <taxon>ecological metagenomes</taxon>
    </lineage>
</organism>
<dbReference type="PANTHER" id="PTHR43649:SF12">
    <property type="entry name" value="DIACETYLCHITOBIOSE BINDING PROTEIN DASA"/>
    <property type="match status" value="1"/>
</dbReference>
<dbReference type="PANTHER" id="PTHR43649">
    <property type="entry name" value="ARABINOSE-BINDING PROTEIN-RELATED"/>
    <property type="match status" value="1"/>
</dbReference>
<accession>X1PCK5</accession>
<reference evidence="1" key="1">
    <citation type="journal article" date="2014" name="Front. Microbiol.">
        <title>High frequency of phylogenetically diverse reductive dehalogenase-homologous genes in deep subseafloor sedimentary metagenomes.</title>
        <authorList>
            <person name="Kawai M."/>
            <person name="Futagami T."/>
            <person name="Toyoda A."/>
            <person name="Takaki Y."/>
            <person name="Nishi S."/>
            <person name="Hori S."/>
            <person name="Arai W."/>
            <person name="Tsubouchi T."/>
            <person name="Morono Y."/>
            <person name="Uchiyama I."/>
            <person name="Ito T."/>
            <person name="Fujiyama A."/>
            <person name="Inagaki F."/>
            <person name="Takami H."/>
        </authorList>
    </citation>
    <scope>NUCLEOTIDE SEQUENCE</scope>
    <source>
        <strain evidence="1">Expedition CK06-06</strain>
    </source>
</reference>
<evidence type="ECO:0008006" key="2">
    <source>
        <dbReference type="Google" id="ProtNLM"/>
    </source>
</evidence>
<dbReference type="InterPro" id="IPR050490">
    <property type="entry name" value="Bact_solute-bd_prot1"/>
</dbReference>
<name>X1PCK5_9ZZZZ</name>